<evidence type="ECO:0000313" key="1">
    <source>
        <dbReference type="EMBL" id="VVD59327.1"/>
    </source>
</evidence>
<dbReference type="InterPro" id="IPR032721">
    <property type="entry name" value="Toxin-deaminase"/>
</dbReference>
<keyword evidence="2" id="KW-1185">Reference proteome</keyword>
<gene>
    <name evidence="1" type="ORF">PAN31108_00023</name>
</gene>
<reference evidence="1 2" key="1">
    <citation type="submission" date="2019-08" db="EMBL/GenBank/DDBJ databases">
        <authorList>
            <person name="Peeters C."/>
        </authorList>
    </citation>
    <scope>NUCLEOTIDE SEQUENCE [LARGE SCALE GENOMIC DNA]</scope>
    <source>
        <strain evidence="1 2">LMG 31108</strain>
    </source>
</reference>
<organism evidence="1 2">
    <name type="scientific">Pandoraea anhela</name>
    <dbReference type="NCBI Taxonomy" id="2508295"/>
    <lineage>
        <taxon>Bacteria</taxon>
        <taxon>Pseudomonadati</taxon>
        <taxon>Pseudomonadota</taxon>
        <taxon>Betaproteobacteria</taxon>
        <taxon>Burkholderiales</taxon>
        <taxon>Burkholderiaceae</taxon>
        <taxon>Pandoraea</taxon>
    </lineage>
</organism>
<dbReference type="Proteomes" id="UP000406256">
    <property type="component" value="Unassembled WGS sequence"/>
</dbReference>
<protein>
    <submittedName>
        <fullName evidence="1">Uncharacterized protein</fullName>
    </submittedName>
</protein>
<dbReference type="Gene3D" id="3.40.140.10">
    <property type="entry name" value="Cytidine Deaminase, domain 2"/>
    <property type="match status" value="1"/>
</dbReference>
<sequence length="237" mass="27033">MEVRQRLRHQHLKFLSIATELSAQVGQRKIPSIFDSLQTDRFHIGQLTTWKRGRALTKTLKSLSAELALRDAMGSGEVPSDIDRLETPGNFAFGLWIGDGAPRKRRYFGASPRALKLISNWATAPKDEREAQFKSKGTRHSEYVILNKVARIHKKTASGTFFLFTERLPCDECEKVIQQFLEHFTNVRLSVAYLTEGPRDAKDGRVKQIQARLRRHGKGHRLYRLNASQLANPGARR</sequence>
<dbReference type="AlphaFoldDB" id="A0A5E4R854"/>
<proteinExistence type="predicted"/>
<name>A0A5E4R854_9BURK</name>
<dbReference type="Pfam" id="PF14424">
    <property type="entry name" value="Toxin-deaminase"/>
    <property type="match status" value="1"/>
</dbReference>
<evidence type="ECO:0000313" key="2">
    <source>
        <dbReference type="Proteomes" id="UP000406256"/>
    </source>
</evidence>
<accession>A0A5E4R854</accession>
<dbReference type="EMBL" id="CABPSB010000001">
    <property type="protein sequence ID" value="VVD59327.1"/>
    <property type="molecule type" value="Genomic_DNA"/>
</dbReference>